<comment type="similarity">
    <text evidence="1">Belongs to the heat shock protein 90 family.</text>
</comment>
<proteinExistence type="inferred from homology"/>
<dbReference type="GO" id="GO:0016887">
    <property type="term" value="F:ATP hydrolysis activity"/>
    <property type="evidence" value="ECO:0007669"/>
    <property type="project" value="InterPro"/>
</dbReference>
<keyword evidence="2" id="KW-0143">Chaperone</keyword>
<dbReference type="EMBL" id="NKXS01001738">
    <property type="protein sequence ID" value="PIN17092.1"/>
    <property type="molecule type" value="Genomic_DNA"/>
</dbReference>
<protein>
    <submittedName>
        <fullName evidence="3">Uncharacterized protein</fullName>
    </submittedName>
</protein>
<evidence type="ECO:0000313" key="4">
    <source>
        <dbReference type="Proteomes" id="UP000231279"/>
    </source>
</evidence>
<dbReference type="GO" id="GO:0140662">
    <property type="term" value="F:ATP-dependent protein folding chaperone"/>
    <property type="evidence" value="ECO:0007669"/>
    <property type="project" value="InterPro"/>
</dbReference>
<dbReference type="GO" id="GO:0005524">
    <property type="term" value="F:ATP binding"/>
    <property type="evidence" value="ECO:0007669"/>
    <property type="project" value="InterPro"/>
</dbReference>
<dbReference type="STRING" id="429701.A0A2G9HHU1"/>
<comment type="caution">
    <text evidence="3">The sequence shown here is derived from an EMBL/GenBank/DDBJ whole genome shotgun (WGS) entry which is preliminary data.</text>
</comment>
<dbReference type="InterPro" id="IPR037196">
    <property type="entry name" value="HSP90_C"/>
</dbReference>
<sequence length="195" mass="22128">MEEQKDICHMTGERKKAVENSLSLESRKKKWYEVLYVVHAIDEYAKLVFTTNEGLKKKKKEEKKKSFERLCKVIKDILSDKVEKVVISDRIVDSPCCFVIGEYGGPAKMERIMKAQALWDNSMSSYMSSKKTVETNPDNGSCSPPLLLFKTAVLTSGFGLDDPNTFASRIHRMLKLGLSIDKEDPPEDADMPVLE</sequence>
<dbReference type="PANTHER" id="PTHR11528">
    <property type="entry name" value="HEAT SHOCK PROTEIN 90 FAMILY MEMBER"/>
    <property type="match status" value="1"/>
</dbReference>
<evidence type="ECO:0000313" key="3">
    <source>
        <dbReference type="EMBL" id="PIN17092.1"/>
    </source>
</evidence>
<evidence type="ECO:0000256" key="2">
    <source>
        <dbReference type="ARBA" id="ARBA00023186"/>
    </source>
</evidence>
<dbReference type="Pfam" id="PF00183">
    <property type="entry name" value="HSP90"/>
    <property type="match status" value="2"/>
</dbReference>
<dbReference type="OrthoDB" id="28737at2759"/>
<keyword evidence="4" id="KW-1185">Reference proteome</keyword>
<evidence type="ECO:0000256" key="1">
    <source>
        <dbReference type="ARBA" id="ARBA00008239"/>
    </source>
</evidence>
<dbReference type="SUPFAM" id="SSF110942">
    <property type="entry name" value="HSP90 C-terminal domain"/>
    <property type="match status" value="1"/>
</dbReference>
<name>A0A2G9HHU1_9LAMI</name>
<dbReference type="Gene3D" id="1.20.120.790">
    <property type="entry name" value="Heat shock protein 90, C-terminal domain"/>
    <property type="match status" value="2"/>
</dbReference>
<organism evidence="3 4">
    <name type="scientific">Handroanthus impetiginosus</name>
    <dbReference type="NCBI Taxonomy" id="429701"/>
    <lineage>
        <taxon>Eukaryota</taxon>
        <taxon>Viridiplantae</taxon>
        <taxon>Streptophyta</taxon>
        <taxon>Embryophyta</taxon>
        <taxon>Tracheophyta</taxon>
        <taxon>Spermatophyta</taxon>
        <taxon>Magnoliopsida</taxon>
        <taxon>eudicotyledons</taxon>
        <taxon>Gunneridae</taxon>
        <taxon>Pentapetalae</taxon>
        <taxon>asterids</taxon>
        <taxon>lamiids</taxon>
        <taxon>Lamiales</taxon>
        <taxon>Bignoniaceae</taxon>
        <taxon>Crescentiina</taxon>
        <taxon>Tabebuia alliance</taxon>
        <taxon>Handroanthus</taxon>
    </lineage>
</organism>
<dbReference type="InterPro" id="IPR001404">
    <property type="entry name" value="Hsp90_fam"/>
</dbReference>
<dbReference type="Proteomes" id="UP000231279">
    <property type="component" value="Unassembled WGS sequence"/>
</dbReference>
<reference evidence="4" key="1">
    <citation type="journal article" date="2018" name="Gigascience">
        <title>Genome assembly of the Pink Ipe (Handroanthus impetiginosus, Bignoniaceae), a highly valued, ecologically keystone Neotropical timber forest tree.</title>
        <authorList>
            <person name="Silva-Junior O.B."/>
            <person name="Grattapaglia D."/>
            <person name="Novaes E."/>
            <person name="Collevatti R.G."/>
        </authorList>
    </citation>
    <scope>NUCLEOTIDE SEQUENCE [LARGE SCALE GENOMIC DNA]</scope>
    <source>
        <strain evidence="4">cv. UFG-1</strain>
    </source>
</reference>
<dbReference type="Gene3D" id="3.40.50.11260">
    <property type="match status" value="1"/>
</dbReference>
<dbReference type="AlphaFoldDB" id="A0A2G9HHU1"/>
<dbReference type="GO" id="GO:0051082">
    <property type="term" value="F:unfolded protein binding"/>
    <property type="evidence" value="ECO:0007669"/>
    <property type="project" value="InterPro"/>
</dbReference>
<accession>A0A2G9HHU1</accession>
<gene>
    <name evidence="3" type="ORF">CDL12_10249</name>
</gene>